<dbReference type="AlphaFoldDB" id="A0A0J6KB32"/>
<dbReference type="InterPro" id="IPR016084">
    <property type="entry name" value="Haem_Oase-like_multi-hlx"/>
</dbReference>
<reference evidence="1 4" key="3">
    <citation type="submission" date="2019-09" db="EMBL/GenBank/DDBJ databases">
        <title>Draft genome sequences of 48 bacterial type strains from the CCUG.</title>
        <authorList>
            <person name="Tunovic T."/>
            <person name="Pineiro-Iglesias B."/>
            <person name="Unosson C."/>
            <person name="Inganas E."/>
            <person name="Ohlen M."/>
            <person name="Cardew S."/>
            <person name="Jensie-Markopoulos S."/>
            <person name="Salva-Serra F."/>
            <person name="Jaen-Luchoro D."/>
            <person name="Karlsson R."/>
            <person name="Svensson-Stadler L."/>
            <person name="Chun J."/>
            <person name="Moore E."/>
        </authorList>
    </citation>
    <scope>NUCLEOTIDE SEQUENCE [LARGE SCALE GENOMIC DNA]</scope>
    <source>
        <strain evidence="1 4">CCUG 51522</strain>
    </source>
</reference>
<sequence length="462" mass="51799">MTALTRLESRPAHEHAITVAGGVKSLYEQLLLSDNNDAQKHALAGCFLQEQLQQAAHLPEQMPRDLSTLQNWVEQHSVDVARQYADYLKQRKAGGARQFFSNKAHALFFLQAVTPTKLVDGAWLYGLLRHWRDPRFDGLLCTYLEELGEGNPAQNHVVIYRKLLAEHGLQDTAALADERYLQGAIQLALGYCADEYLPEVIGYNLGYEQLPLHLLISAYELSELGIDPLYFTLHVTIDNASTGHAHKAVQSVLQLLPVEGDRDDFLRRVALGYQLNDLGLGSRAIIESFDLDSEVLSMLERKRPFGQHMHSDYSRFEGKTVNQWLSSPEQLPGLLTALENKGWIKRHQNPKASHFWQLIDGAGAAMFGVFSPYEKQLLHDWIAGDWKSGRPVAAVRRGSSVTAQTPVPDTDPDIQHLQTALNGLSGHEQMPVLMPWLSPHRHAHPAGLLATRRFIELKSSLL</sequence>
<evidence type="ECO:0000313" key="2">
    <source>
        <dbReference type="EMBL" id="SDT49949.1"/>
    </source>
</evidence>
<dbReference type="EMBL" id="VZPO01000006">
    <property type="protein sequence ID" value="KAB0503513.1"/>
    <property type="molecule type" value="Genomic_DNA"/>
</dbReference>
<evidence type="ECO:0000313" key="1">
    <source>
        <dbReference type="EMBL" id="KAB0503513.1"/>
    </source>
</evidence>
<dbReference type="Gene3D" id="1.20.910.10">
    <property type="entry name" value="Heme oxygenase-like"/>
    <property type="match status" value="1"/>
</dbReference>
<organism evidence="2 3">
    <name type="scientific">Pseudomonas lini</name>
    <dbReference type="NCBI Taxonomy" id="163011"/>
    <lineage>
        <taxon>Bacteria</taxon>
        <taxon>Pseudomonadati</taxon>
        <taxon>Pseudomonadota</taxon>
        <taxon>Gammaproteobacteria</taxon>
        <taxon>Pseudomonadales</taxon>
        <taxon>Pseudomonadaceae</taxon>
        <taxon>Pseudomonas</taxon>
    </lineage>
</organism>
<reference evidence="2" key="2">
    <citation type="submission" date="2016-10" db="EMBL/GenBank/DDBJ databases">
        <authorList>
            <person name="de Groot N.N."/>
        </authorList>
    </citation>
    <scope>NUCLEOTIDE SEQUENCE [LARGE SCALE GENOMIC DNA]</scope>
    <source>
        <strain evidence="2">BS3782</strain>
    </source>
</reference>
<dbReference type="EMBL" id="LT629746">
    <property type="protein sequence ID" value="SDT49949.1"/>
    <property type="molecule type" value="Genomic_DNA"/>
</dbReference>
<protein>
    <submittedName>
        <fullName evidence="1 2">Iron-containing redox enzyme</fullName>
    </submittedName>
</protein>
<dbReference type="PATRIC" id="fig|163011.3.peg.3091"/>
<evidence type="ECO:0000313" key="3">
    <source>
        <dbReference type="Proteomes" id="UP000182814"/>
    </source>
</evidence>
<name>A0A0J6KB32_9PSED</name>
<dbReference type="RefSeq" id="WP_048394886.1">
    <property type="nucleotide sequence ID" value="NZ_JYLB01000003.1"/>
</dbReference>
<reference evidence="3" key="1">
    <citation type="submission" date="2016-10" db="EMBL/GenBank/DDBJ databases">
        <authorList>
            <person name="Varghese N."/>
            <person name="Submissions S."/>
        </authorList>
    </citation>
    <scope>NUCLEOTIDE SEQUENCE [LARGE SCALE GENOMIC DNA]</scope>
    <source>
        <strain evidence="3">BS3782</strain>
    </source>
</reference>
<dbReference type="Proteomes" id="UP000434925">
    <property type="component" value="Unassembled WGS sequence"/>
</dbReference>
<dbReference type="SMART" id="SM01236">
    <property type="entry name" value="Haem_oxygenase_2"/>
    <property type="match status" value="1"/>
</dbReference>
<evidence type="ECO:0000313" key="4">
    <source>
        <dbReference type="Proteomes" id="UP000434925"/>
    </source>
</evidence>
<dbReference type="Pfam" id="PF14518">
    <property type="entry name" value="Haem_oxygenas_2"/>
    <property type="match status" value="1"/>
</dbReference>
<dbReference type="Proteomes" id="UP000182814">
    <property type="component" value="Chromosome I"/>
</dbReference>
<gene>
    <name evidence="1" type="ORF">F7R14_17320</name>
    <name evidence="2" type="ORF">SAMN04490191_4791</name>
</gene>
<accession>A0A0J6KB32</accession>
<proteinExistence type="predicted"/>
<keyword evidence="3" id="KW-1185">Reference proteome</keyword>